<evidence type="ECO:0000313" key="3">
    <source>
        <dbReference type="Proteomes" id="UP001283361"/>
    </source>
</evidence>
<evidence type="ECO:0000313" key="2">
    <source>
        <dbReference type="EMBL" id="KAK3727784.1"/>
    </source>
</evidence>
<dbReference type="InterPro" id="IPR002181">
    <property type="entry name" value="Fibrinogen_a/b/g_C_dom"/>
</dbReference>
<sequence length="155" mass="17556">MTWTSECNDLNPALMKARENPASLENMISELNSTLVDNIESRIPDYPALRNRRSTGDVDFYRDWDIYKRGFGNLDTDFWLRNENIHIITSSGEYELSGAQISGSVKFAVYDRFSLAGESDNYRITLGKYSGTAGGANADTMDNSLVYDRDNDIVW</sequence>
<evidence type="ECO:0000259" key="1">
    <source>
        <dbReference type="PROSITE" id="PS51406"/>
    </source>
</evidence>
<dbReference type="PANTHER" id="PTHR19143">
    <property type="entry name" value="FIBRINOGEN/TENASCIN/ANGIOPOEITIN"/>
    <property type="match status" value="1"/>
</dbReference>
<dbReference type="PROSITE" id="PS51406">
    <property type="entry name" value="FIBRINOGEN_C_2"/>
    <property type="match status" value="1"/>
</dbReference>
<dbReference type="InterPro" id="IPR036056">
    <property type="entry name" value="Fibrinogen-like_C"/>
</dbReference>
<dbReference type="InterPro" id="IPR050373">
    <property type="entry name" value="Fibrinogen_C-term_domain"/>
</dbReference>
<gene>
    <name evidence="2" type="ORF">RRG08_017225</name>
</gene>
<organism evidence="2 3">
    <name type="scientific">Elysia crispata</name>
    <name type="common">lettuce slug</name>
    <dbReference type="NCBI Taxonomy" id="231223"/>
    <lineage>
        <taxon>Eukaryota</taxon>
        <taxon>Metazoa</taxon>
        <taxon>Spiralia</taxon>
        <taxon>Lophotrochozoa</taxon>
        <taxon>Mollusca</taxon>
        <taxon>Gastropoda</taxon>
        <taxon>Heterobranchia</taxon>
        <taxon>Euthyneura</taxon>
        <taxon>Panpulmonata</taxon>
        <taxon>Sacoglossa</taxon>
        <taxon>Placobranchoidea</taxon>
        <taxon>Plakobranchidae</taxon>
        <taxon>Elysia</taxon>
    </lineage>
</organism>
<dbReference type="Proteomes" id="UP001283361">
    <property type="component" value="Unassembled WGS sequence"/>
</dbReference>
<dbReference type="InterPro" id="IPR014716">
    <property type="entry name" value="Fibrinogen_a/b/g_C_1"/>
</dbReference>
<dbReference type="Gene3D" id="3.90.215.10">
    <property type="entry name" value="Gamma Fibrinogen, chain A, domain 1"/>
    <property type="match status" value="1"/>
</dbReference>
<proteinExistence type="predicted"/>
<dbReference type="SUPFAM" id="SSF56496">
    <property type="entry name" value="Fibrinogen C-terminal domain-like"/>
    <property type="match status" value="1"/>
</dbReference>
<keyword evidence="3" id="KW-1185">Reference proteome</keyword>
<accession>A0AAE0Y0A8</accession>
<dbReference type="EMBL" id="JAWDGP010007231">
    <property type="protein sequence ID" value="KAK3727784.1"/>
    <property type="molecule type" value="Genomic_DNA"/>
</dbReference>
<dbReference type="Pfam" id="PF00147">
    <property type="entry name" value="Fibrinogen_C"/>
    <property type="match status" value="1"/>
</dbReference>
<reference evidence="2" key="1">
    <citation type="journal article" date="2023" name="G3 (Bethesda)">
        <title>A reference genome for the long-term kleptoplast-retaining sea slug Elysia crispata morphotype clarki.</title>
        <authorList>
            <person name="Eastman K.E."/>
            <person name="Pendleton A.L."/>
            <person name="Shaikh M.A."/>
            <person name="Suttiyut T."/>
            <person name="Ogas R."/>
            <person name="Tomko P."/>
            <person name="Gavelis G."/>
            <person name="Widhalm J.R."/>
            <person name="Wisecaver J.H."/>
        </authorList>
    </citation>
    <scope>NUCLEOTIDE SEQUENCE</scope>
    <source>
        <strain evidence="2">ECLA1</strain>
    </source>
</reference>
<dbReference type="PANTHER" id="PTHR19143:SF424">
    <property type="entry name" value="FIBRINOGEN C-TERMINAL DOMAIN-CONTAINING PROTEIN"/>
    <property type="match status" value="1"/>
</dbReference>
<feature type="domain" description="Fibrinogen C-terminal" evidence="1">
    <location>
        <begin position="1"/>
        <end position="155"/>
    </location>
</feature>
<dbReference type="GO" id="GO:0005615">
    <property type="term" value="C:extracellular space"/>
    <property type="evidence" value="ECO:0007669"/>
    <property type="project" value="TreeGrafter"/>
</dbReference>
<dbReference type="AlphaFoldDB" id="A0AAE0Y0A8"/>
<protein>
    <recommendedName>
        <fullName evidence="1">Fibrinogen C-terminal domain-containing protein</fullName>
    </recommendedName>
</protein>
<comment type="caution">
    <text evidence="2">The sequence shown here is derived from an EMBL/GenBank/DDBJ whole genome shotgun (WGS) entry which is preliminary data.</text>
</comment>
<name>A0AAE0Y0A8_9GAST</name>
<dbReference type="SMART" id="SM00186">
    <property type="entry name" value="FBG"/>
    <property type="match status" value="1"/>
</dbReference>